<dbReference type="EMBL" id="HBUF01561063">
    <property type="protein sequence ID" value="CAG6762365.1"/>
    <property type="molecule type" value="Transcribed_RNA"/>
</dbReference>
<dbReference type="EMBL" id="HBUF01122112">
    <property type="protein sequence ID" value="CAG6642363.1"/>
    <property type="molecule type" value="Transcribed_RNA"/>
</dbReference>
<dbReference type="GO" id="GO:0000124">
    <property type="term" value="C:SAGA complex"/>
    <property type="evidence" value="ECO:0007669"/>
    <property type="project" value="TreeGrafter"/>
</dbReference>
<feature type="region of interest" description="Disordered" evidence="6">
    <location>
        <begin position="1"/>
        <end position="21"/>
    </location>
</feature>
<protein>
    <submittedName>
        <fullName evidence="7">Transcription initiation factor TFIID subunit 10</fullName>
    </submittedName>
</protein>
<dbReference type="PANTHER" id="PTHR21242">
    <property type="entry name" value="TRANSCRIPTION INITIATION FACTOR TFIID SUBUNIT 10"/>
    <property type="match status" value="1"/>
</dbReference>
<dbReference type="PRINTS" id="PR01443">
    <property type="entry name" value="TFIID30KDSUB"/>
</dbReference>
<dbReference type="GO" id="GO:0005669">
    <property type="term" value="C:transcription factor TFIID complex"/>
    <property type="evidence" value="ECO:0007669"/>
    <property type="project" value="TreeGrafter"/>
</dbReference>
<dbReference type="EMBL" id="HBUF01122114">
    <property type="protein sequence ID" value="CAG6642365.1"/>
    <property type="molecule type" value="Transcribed_RNA"/>
</dbReference>
<evidence type="ECO:0000256" key="4">
    <source>
        <dbReference type="ARBA" id="ARBA00023242"/>
    </source>
</evidence>
<comment type="similarity">
    <text evidence="5">Belongs to the TAF10 family.</text>
</comment>
<dbReference type="GO" id="GO:0016251">
    <property type="term" value="F:RNA polymerase II general transcription initiation factor activity"/>
    <property type="evidence" value="ECO:0007669"/>
    <property type="project" value="TreeGrafter"/>
</dbReference>
<keyword evidence="3" id="KW-0804">Transcription</keyword>
<evidence type="ECO:0000256" key="3">
    <source>
        <dbReference type="ARBA" id="ARBA00023163"/>
    </source>
</evidence>
<dbReference type="PANTHER" id="PTHR21242:SF0">
    <property type="entry name" value="TRANSCRIPTION INITIATION FACTOR TFIID SUBUNIT 10"/>
    <property type="match status" value="1"/>
</dbReference>
<evidence type="ECO:0000256" key="2">
    <source>
        <dbReference type="ARBA" id="ARBA00023015"/>
    </source>
</evidence>
<dbReference type="Pfam" id="PF03540">
    <property type="entry name" value="TAF10"/>
    <property type="match status" value="1"/>
</dbReference>
<dbReference type="EMBL" id="HBUF01278188">
    <property type="protein sequence ID" value="CAG6686768.1"/>
    <property type="molecule type" value="Transcribed_RNA"/>
</dbReference>
<evidence type="ECO:0000256" key="1">
    <source>
        <dbReference type="ARBA" id="ARBA00004123"/>
    </source>
</evidence>
<dbReference type="EMBL" id="HBUF01122115">
    <property type="protein sequence ID" value="CAG6642366.1"/>
    <property type="molecule type" value="Transcribed_RNA"/>
</dbReference>
<evidence type="ECO:0000256" key="5">
    <source>
        <dbReference type="ARBA" id="ARBA00025730"/>
    </source>
</evidence>
<reference evidence="7" key="1">
    <citation type="submission" date="2021-05" db="EMBL/GenBank/DDBJ databases">
        <authorList>
            <person name="Alioto T."/>
            <person name="Alioto T."/>
            <person name="Gomez Garrido J."/>
        </authorList>
    </citation>
    <scope>NUCLEOTIDE SEQUENCE</scope>
</reference>
<comment type="subcellular location">
    <subcellularLocation>
        <location evidence="1">Nucleus</location>
    </subcellularLocation>
</comment>
<dbReference type="EMBL" id="HBUF01561064">
    <property type="protein sequence ID" value="CAG6762366.1"/>
    <property type="molecule type" value="Transcribed_RNA"/>
</dbReference>
<dbReference type="EMBL" id="HBUF01122113">
    <property type="protein sequence ID" value="CAG6642364.1"/>
    <property type="molecule type" value="Transcribed_RNA"/>
</dbReference>
<organism evidence="7">
    <name type="scientific">Cacopsylla melanoneura</name>
    <dbReference type="NCBI Taxonomy" id="428564"/>
    <lineage>
        <taxon>Eukaryota</taxon>
        <taxon>Metazoa</taxon>
        <taxon>Ecdysozoa</taxon>
        <taxon>Arthropoda</taxon>
        <taxon>Hexapoda</taxon>
        <taxon>Insecta</taxon>
        <taxon>Pterygota</taxon>
        <taxon>Neoptera</taxon>
        <taxon>Paraneoptera</taxon>
        <taxon>Hemiptera</taxon>
        <taxon>Sternorrhyncha</taxon>
        <taxon>Psylloidea</taxon>
        <taxon>Psyllidae</taxon>
        <taxon>Psyllinae</taxon>
        <taxon>Cacopsylla</taxon>
    </lineage>
</organism>
<accession>A0A8D8TIP2</accession>
<sequence length="121" mass="13585">MDSQDSRGKQSIQQHTDSLNSVLEQLEDYTPTIPDAVTNAYLMSNGFESSDPRITRLVALAVQKFISEIANDALQHCKIRSSNQLSKSKTKDKKYTLTMEDLAPALAEYGINVRKPQYYIG</sequence>
<dbReference type="EMBL" id="HBUF01561065">
    <property type="protein sequence ID" value="CAG6762367.1"/>
    <property type="molecule type" value="Transcribed_RNA"/>
</dbReference>
<dbReference type="CDD" id="cd07982">
    <property type="entry name" value="HFD_TAF10"/>
    <property type="match status" value="1"/>
</dbReference>
<dbReference type="EMBL" id="HBUF01278187">
    <property type="protein sequence ID" value="CAG6686767.1"/>
    <property type="molecule type" value="Transcribed_RNA"/>
</dbReference>
<name>A0A8D8TIP2_9HEMI</name>
<dbReference type="GO" id="GO:0006367">
    <property type="term" value="P:transcription initiation at RNA polymerase II promoter"/>
    <property type="evidence" value="ECO:0007669"/>
    <property type="project" value="TreeGrafter"/>
</dbReference>
<evidence type="ECO:0000256" key="6">
    <source>
        <dbReference type="SAM" id="MobiDB-lite"/>
    </source>
</evidence>
<dbReference type="InterPro" id="IPR003923">
    <property type="entry name" value="TAF10"/>
</dbReference>
<dbReference type="AlphaFoldDB" id="A0A8D8TIP2"/>
<dbReference type="EMBL" id="HBUF01122116">
    <property type="protein sequence ID" value="CAG6642367.1"/>
    <property type="molecule type" value="Transcribed_RNA"/>
</dbReference>
<feature type="compositionally biased region" description="Polar residues" evidence="6">
    <location>
        <begin position="9"/>
        <end position="21"/>
    </location>
</feature>
<proteinExistence type="inferred from homology"/>
<keyword evidence="4" id="KW-0539">Nucleus</keyword>
<dbReference type="EMBL" id="HBUF01278189">
    <property type="protein sequence ID" value="CAG6686769.1"/>
    <property type="molecule type" value="Transcribed_RNA"/>
</dbReference>
<dbReference type="PIRSF" id="PIRSF017246">
    <property type="entry name" value="TFIID_TAF10"/>
    <property type="match status" value="1"/>
</dbReference>
<keyword evidence="2" id="KW-0805">Transcription regulation</keyword>
<evidence type="ECO:0000313" key="7">
    <source>
        <dbReference type="EMBL" id="CAG6686767.1"/>
    </source>
</evidence>
<dbReference type="GO" id="GO:1990841">
    <property type="term" value="F:promoter-specific chromatin binding"/>
    <property type="evidence" value="ECO:0007669"/>
    <property type="project" value="TreeGrafter"/>
</dbReference>